<dbReference type="OrthoDB" id="3265338at2"/>
<feature type="binding site" evidence="6">
    <location>
        <position position="152"/>
    </location>
    <ligand>
        <name>FMN</name>
        <dbReference type="ChEBI" id="CHEBI:58210"/>
    </ligand>
</feature>
<dbReference type="InterPro" id="IPR036661">
    <property type="entry name" value="Luciferase-like_sf"/>
</dbReference>
<feature type="binding site" evidence="6">
    <location>
        <position position="56"/>
    </location>
    <ligand>
        <name>FMN</name>
        <dbReference type="ChEBI" id="CHEBI:58210"/>
    </ligand>
</feature>
<accession>A0A3E0VF09</accession>
<feature type="binding site" evidence="6">
    <location>
        <position position="156"/>
    </location>
    <ligand>
        <name>FMN</name>
        <dbReference type="ChEBI" id="CHEBI:58210"/>
    </ligand>
</feature>
<keyword evidence="1 6" id="KW-0285">Flavoprotein</keyword>
<evidence type="ECO:0000256" key="2">
    <source>
        <dbReference type="ARBA" id="ARBA00022643"/>
    </source>
</evidence>
<gene>
    <name evidence="8" type="ORF">B7R54_02595</name>
</gene>
<dbReference type="Pfam" id="PF00296">
    <property type="entry name" value="Bac_luciferase"/>
    <property type="match status" value="1"/>
</dbReference>
<name>A0A3E0VF09_9MICO</name>
<dbReference type="SUPFAM" id="SSF51679">
    <property type="entry name" value="Bacterial luciferase-like"/>
    <property type="match status" value="1"/>
</dbReference>
<dbReference type="PANTHER" id="PTHR30011:SF16">
    <property type="entry name" value="C2H2 FINGER DOMAIN TRANSCRIPTION FACTOR (EUROFUNG)-RELATED"/>
    <property type="match status" value="1"/>
</dbReference>
<evidence type="ECO:0000256" key="4">
    <source>
        <dbReference type="ARBA" id="ARBA00023033"/>
    </source>
</evidence>
<evidence type="ECO:0000256" key="1">
    <source>
        <dbReference type="ARBA" id="ARBA00022630"/>
    </source>
</evidence>
<dbReference type="InterPro" id="IPR051260">
    <property type="entry name" value="Diverse_substr_monoxygenases"/>
</dbReference>
<dbReference type="InterPro" id="IPR016215">
    <property type="entry name" value="NTA_MOA"/>
</dbReference>
<keyword evidence="4" id="KW-0503">Monooxygenase</keyword>
<sequence length="398" mass="43721">MSDDRFHLGAFTSFKPLDWRSAFSGENKHLWADGSLWVDMVTELERAHFDYVMFEDSVMVSDAYGGTSEADLRYGMFAPKNDPLMLIPMIAHATSHIGLVTTGSTTFFPPYELARTISTLDGLTRGRSGWNIVTSSENRAAQNYGLPELPEHDDRYARADDYVANVTRLFGSPEELGTMPSRQGKPVYCQAGSSPRGRDFAAKHADTILVSAHGLPAMKAYRDDLRQRIERAGRDPDSVKLLFVVMPTFGDTTAEAVAKKSRASAQVEIALGALSAITEIDFSLFDLDAPVPTELTTNGHLGYLQEFMRMGESMTTLRELAQQWGISCLDLVGSHADVADRMCEAMEFIGGDGFLIAGIGNRRYLSEVVDGLAPELVARGAMRTGYSSTLLAENLLEF</sequence>
<evidence type="ECO:0000256" key="5">
    <source>
        <dbReference type="ARBA" id="ARBA00033748"/>
    </source>
</evidence>
<comment type="similarity">
    <text evidence="5">Belongs to the NtaA/SnaA/DszA monooxygenase family.</text>
</comment>
<keyword evidence="2 6" id="KW-0288">FMN</keyword>
<dbReference type="EMBL" id="NBWZ01000001">
    <property type="protein sequence ID" value="RFA08235.1"/>
    <property type="molecule type" value="Genomic_DNA"/>
</dbReference>
<evidence type="ECO:0000313" key="9">
    <source>
        <dbReference type="Proteomes" id="UP000256486"/>
    </source>
</evidence>
<feature type="domain" description="Luciferase-like" evidence="7">
    <location>
        <begin position="38"/>
        <end position="347"/>
    </location>
</feature>
<dbReference type="InterPro" id="IPR011251">
    <property type="entry name" value="Luciferase-like_dom"/>
</dbReference>
<reference evidence="8 9" key="1">
    <citation type="submission" date="2017-04" db="EMBL/GenBank/DDBJ databases">
        <title>Comparative genome analysis of Subtercola boreus.</title>
        <authorList>
            <person name="Cho Y.-J."/>
            <person name="Cho A."/>
            <person name="Kim O.-S."/>
            <person name="Lee J.-I."/>
        </authorList>
    </citation>
    <scope>NUCLEOTIDE SEQUENCE [LARGE SCALE GENOMIC DNA]</scope>
    <source>
        <strain evidence="8 9">K300</strain>
    </source>
</reference>
<feature type="binding site" evidence="6">
    <location>
        <position position="102"/>
    </location>
    <ligand>
        <name>FMN</name>
        <dbReference type="ChEBI" id="CHEBI:58210"/>
    </ligand>
</feature>
<comment type="caution">
    <text evidence="8">The sequence shown here is derived from an EMBL/GenBank/DDBJ whole genome shotgun (WGS) entry which is preliminary data.</text>
</comment>
<organism evidence="8 9">
    <name type="scientific">Subtercola boreus</name>
    <dbReference type="NCBI Taxonomy" id="120213"/>
    <lineage>
        <taxon>Bacteria</taxon>
        <taxon>Bacillati</taxon>
        <taxon>Actinomycetota</taxon>
        <taxon>Actinomycetes</taxon>
        <taxon>Micrococcales</taxon>
        <taxon>Microbacteriaceae</taxon>
        <taxon>Subtercola</taxon>
    </lineage>
</organism>
<feature type="binding site" evidence="6">
    <location>
        <position position="193"/>
    </location>
    <ligand>
        <name>FMN</name>
        <dbReference type="ChEBI" id="CHEBI:58210"/>
    </ligand>
</feature>
<dbReference type="Gene3D" id="3.20.20.30">
    <property type="entry name" value="Luciferase-like domain"/>
    <property type="match status" value="1"/>
</dbReference>
<protein>
    <recommendedName>
        <fullName evidence="7">Luciferase-like domain-containing protein</fullName>
    </recommendedName>
</protein>
<evidence type="ECO:0000313" key="8">
    <source>
        <dbReference type="EMBL" id="RFA08235.1"/>
    </source>
</evidence>
<evidence type="ECO:0000256" key="3">
    <source>
        <dbReference type="ARBA" id="ARBA00023002"/>
    </source>
</evidence>
<proteinExistence type="inferred from homology"/>
<dbReference type="GO" id="GO:0004497">
    <property type="term" value="F:monooxygenase activity"/>
    <property type="evidence" value="ECO:0007669"/>
    <property type="project" value="UniProtKB-KW"/>
</dbReference>
<evidence type="ECO:0000259" key="7">
    <source>
        <dbReference type="Pfam" id="PF00296"/>
    </source>
</evidence>
<keyword evidence="3" id="KW-0560">Oxidoreductase</keyword>
<dbReference type="PIRSF" id="PIRSF000337">
    <property type="entry name" value="NTA_MOA"/>
    <property type="match status" value="1"/>
</dbReference>
<feature type="binding site" evidence="6">
    <location>
        <position position="194"/>
    </location>
    <ligand>
        <name>FMN</name>
        <dbReference type="ChEBI" id="CHEBI:58210"/>
    </ligand>
</feature>
<keyword evidence="9" id="KW-1185">Reference proteome</keyword>
<evidence type="ECO:0000256" key="6">
    <source>
        <dbReference type="PIRSR" id="PIRSR000337-1"/>
    </source>
</evidence>
<dbReference type="RefSeq" id="WP_116413649.1">
    <property type="nucleotide sequence ID" value="NZ_NBWZ01000001.1"/>
</dbReference>
<dbReference type="AlphaFoldDB" id="A0A3E0VF09"/>
<dbReference type="PANTHER" id="PTHR30011">
    <property type="entry name" value="ALKANESULFONATE MONOOXYGENASE-RELATED"/>
    <property type="match status" value="1"/>
</dbReference>
<dbReference type="GO" id="GO:0016705">
    <property type="term" value="F:oxidoreductase activity, acting on paired donors, with incorporation or reduction of molecular oxygen"/>
    <property type="evidence" value="ECO:0007669"/>
    <property type="project" value="InterPro"/>
</dbReference>
<dbReference type="Proteomes" id="UP000256486">
    <property type="component" value="Unassembled WGS sequence"/>
</dbReference>